<dbReference type="EMBL" id="CM051399">
    <property type="protein sequence ID" value="KAJ4715938.1"/>
    <property type="molecule type" value="Genomic_DNA"/>
</dbReference>
<sequence length="124" mass="13862">MDYLKIEGGGRASPKRELRSSKSRQQQKSMMSNLMEAITQVNGGGRGGGVNVSETNENGVVRKQDLRQVLVEAMNSSPSSLSVEQQLYLLRGKHHLRSNAGQKKSRGRRRCWKPVLQSIPEEEL</sequence>
<organism evidence="1 2">
    <name type="scientific">Melia azedarach</name>
    <name type="common">Chinaberry tree</name>
    <dbReference type="NCBI Taxonomy" id="155640"/>
    <lineage>
        <taxon>Eukaryota</taxon>
        <taxon>Viridiplantae</taxon>
        <taxon>Streptophyta</taxon>
        <taxon>Embryophyta</taxon>
        <taxon>Tracheophyta</taxon>
        <taxon>Spermatophyta</taxon>
        <taxon>Magnoliopsida</taxon>
        <taxon>eudicotyledons</taxon>
        <taxon>Gunneridae</taxon>
        <taxon>Pentapetalae</taxon>
        <taxon>rosids</taxon>
        <taxon>malvids</taxon>
        <taxon>Sapindales</taxon>
        <taxon>Meliaceae</taxon>
        <taxon>Melia</taxon>
    </lineage>
</organism>
<protein>
    <submittedName>
        <fullName evidence="1">VWFA domain-containing protein</fullName>
    </submittedName>
</protein>
<evidence type="ECO:0000313" key="1">
    <source>
        <dbReference type="EMBL" id="KAJ4715938.1"/>
    </source>
</evidence>
<accession>A0ACC1XX60</accession>
<reference evidence="1 2" key="1">
    <citation type="journal article" date="2023" name="Science">
        <title>Complex scaffold remodeling in plant triterpene biosynthesis.</title>
        <authorList>
            <person name="De La Pena R."/>
            <person name="Hodgson H."/>
            <person name="Liu J.C."/>
            <person name="Stephenson M.J."/>
            <person name="Martin A.C."/>
            <person name="Owen C."/>
            <person name="Harkess A."/>
            <person name="Leebens-Mack J."/>
            <person name="Jimenez L.E."/>
            <person name="Osbourn A."/>
            <person name="Sattely E.S."/>
        </authorList>
    </citation>
    <scope>NUCLEOTIDE SEQUENCE [LARGE SCALE GENOMIC DNA]</scope>
    <source>
        <strain evidence="2">cv. JPN11</strain>
        <tissue evidence="1">Leaf</tissue>
    </source>
</reference>
<gene>
    <name evidence="1" type="ORF">OWV82_011025</name>
</gene>
<evidence type="ECO:0000313" key="2">
    <source>
        <dbReference type="Proteomes" id="UP001164539"/>
    </source>
</evidence>
<proteinExistence type="predicted"/>
<dbReference type="Proteomes" id="UP001164539">
    <property type="component" value="Chromosome 6"/>
</dbReference>
<name>A0ACC1XX60_MELAZ</name>
<comment type="caution">
    <text evidence="1">The sequence shown here is derived from an EMBL/GenBank/DDBJ whole genome shotgun (WGS) entry which is preliminary data.</text>
</comment>
<keyword evidence="2" id="KW-1185">Reference proteome</keyword>